<name>A0A941DZA1_9BACI</name>
<dbReference type="Proteomes" id="UP000675284">
    <property type="component" value="Unassembled WGS sequence"/>
</dbReference>
<dbReference type="AlphaFoldDB" id="A0A941DZA1"/>
<proteinExistence type="predicted"/>
<accession>A0A941DZA1</accession>
<protein>
    <submittedName>
        <fullName evidence="1">Uncharacterized protein</fullName>
    </submittedName>
</protein>
<gene>
    <name evidence="1" type="ORF">KCX74_08540</name>
</gene>
<keyword evidence="2" id="KW-1185">Reference proteome</keyword>
<comment type="caution">
    <text evidence="1">The sequence shown here is derived from an EMBL/GenBank/DDBJ whole genome shotgun (WGS) entry which is preliminary data.</text>
</comment>
<evidence type="ECO:0000313" key="2">
    <source>
        <dbReference type="Proteomes" id="UP000675284"/>
    </source>
</evidence>
<reference evidence="1" key="1">
    <citation type="submission" date="2021-04" db="EMBL/GenBank/DDBJ databases">
        <title>Isolation and polyphasic classification of algal microorganism.</title>
        <authorList>
            <person name="Wang S."/>
        </authorList>
    </citation>
    <scope>NUCLEOTIDE SEQUENCE</scope>
    <source>
        <strain evidence="1">720a</strain>
    </source>
</reference>
<dbReference type="RefSeq" id="WP_211911258.1">
    <property type="nucleotide sequence ID" value="NZ_JAGSOT010000021.1"/>
</dbReference>
<dbReference type="EMBL" id="JAGSOT010000021">
    <property type="protein sequence ID" value="MBR7796088.1"/>
    <property type="molecule type" value="Genomic_DNA"/>
</dbReference>
<evidence type="ECO:0000313" key="1">
    <source>
        <dbReference type="EMBL" id="MBR7796088.1"/>
    </source>
</evidence>
<organism evidence="1 2">
    <name type="scientific">Virgibacillus salarius</name>
    <dbReference type="NCBI Taxonomy" id="447199"/>
    <lineage>
        <taxon>Bacteria</taxon>
        <taxon>Bacillati</taxon>
        <taxon>Bacillota</taxon>
        <taxon>Bacilli</taxon>
        <taxon>Bacillales</taxon>
        <taxon>Bacillaceae</taxon>
        <taxon>Virgibacillus</taxon>
    </lineage>
</organism>
<sequence>MKELFEWGILSPNQKVSIKNQDNLDATVVDEKTVSFNENIMSYNQWGKVVTGWSAMSVYEWIIPEGQTKTLHELRLERLDNRQWD</sequence>